<organism evidence="2 3">
    <name type="scientific">Sulfobacillus harzensis</name>
    <dbReference type="NCBI Taxonomy" id="2729629"/>
    <lineage>
        <taxon>Bacteria</taxon>
        <taxon>Bacillati</taxon>
        <taxon>Bacillota</taxon>
        <taxon>Clostridia</taxon>
        <taxon>Eubacteriales</taxon>
        <taxon>Clostridiales Family XVII. Incertae Sedis</taxon>
        <taxon>Sulfobacillus</taxon>
    </lineage>
</organism>
<dbReference type="Proteomes" id="UP000533476">
    <property type="component" value="Unassembled WGS sequence"/>
</dbReference>
<name>A0A7Y0Q2X0_9FIRM</name>
<comment type="caution">
    <text evidence="2">The sequence shown here is derived from an EMBL/GenBank/DDBJ whole genome shotgun (WGS) entry which is preliminary data.</text>
</comment>
<proteinExistence type="predicted"/>
<sequence>MSWFRIVIEFVVAFLAIWVLQRVMPIFPKFGIGNVAIVSVAVALVSYAVTEMPGGYASAYGRAVLAWIAGWAVLAIYFTTLPRTTGHPYGYLEAALVFGVIIGLTELAVAPKNARQAHGSK</sequence>
<keyword evidence="1" id="KW-0812">Transmembrane</keyword>
<feature type="transmembrane region" description="Helical" evidence="1">
    <location>
        <begin position="90"/>
        <end position="110"/>
    </location>
</feature>
<feature type="transmembrane region" description="Helical" evidence="1">
    <location>
        <begin position="59"/>
        <end position="78"/>
    </location>
</feature>
<keyword evidence="1" id="KW-1133">Transmembrane helix</keyword>
<keyword evidence="1" id="KW-0472">Membrane</keyword>
<gene>
    <name evidence="2" type="ORF">HIJ39_08215</name>
</gene>
<feature type="transmembrane region" description="Helical" evidence="1">
    <location>
        <begin position="30"/>
        <end position="50"/>
    </location>
</feature>
<dbReference type="EMBL" id="JABBVZ010000021">
    <property type="protein sequence ID" value="NMP22336.1"/>
    <property type="molecule type" value="Genomic_DNA"/>
</dbReference>
<dbReference type="RefSeq" id="WP_169098551.1">
    <property type="nucleotide sequence ID" value="NZ_JABBVZ010000021.1"/>
</dbReference>
<accession>A0A7Y0Q2X0</accession>
<keyword evidence="3" id="KW-1185">Reference proteome</keyword>
<evidence type="ECO:0000313" key="3">
    <source>
        <dbReference type="Proteomes" id="UP000533476"/>
    </source>
</evidence>
<feature type="transmembrane region" description="Helical" evidence="1">
    <location>
        <begin position="7"/>
        <end position="24"/>
    </location>
</feature>
<protein>
    <submittedName>
        <fullName evidence="2">Uncharacterized protein</fullName>
    </submittedName>
</protein>
<dbReference type="AlphaFoldDB" id="A0A7Y0Q2X0"/>
<evidence type="ECO:0000256" key="1">
    <source>
        <dbReference type="SAM" id="Phobius"/>
    </source>
</evidence>
<evidence type="ECO:0000313" key="2">
    <source>
        <dbReference type="EMBL" id="NMP22336.1"/>
    </source>
</evidence>
<reference evidence="2 3" key="1">
    <citation type="submission" date="2020-04" db="EMBL/GenBank/DDBJ databases">
        <authorList>
            <person name="Zhang R."/>
            <person name="Schippers A."/>
        </authorList>
    </citation>
    <scope>NUCLEOTIDE SEQUENCE [LARGE SCALE GENOMIC DNA]</scope>
    <source>
        <strain evidence="2 3">DSM 109850</strain>
    </source>
</reference>